<dbReference type="SUPFAM" id="SSF47384">
    <property type="entry name" value="Homodimeric domain of signal transducing histidine kinase"/>
    <property type="match status" value="1"/>
</dbReference>
<organism evidence="13 14">
    <name type="scientific">Blautia pseudococcoides</name>
    <dbReference type="NCBI Taxonomy" id="1796616"/>
    <lineage>
        <taxon>Bacteria</taxon>
        <taxon>Bacillati</taxon>
        <taxon>Bacillota</taxon>
        <taxon>Clostridia</taxon>
        <taxon>Lachnospirales</taxon>
        <taxon>Lachnospiraceae</taxon>
        <taxon>Blautia</taxon>
    </lineage>
</organism>
<dbReference type="InterPro" id="IPR008358">
    <property type="entry name" value="Sig_transdc_His_kin/Pase_MprB"/>
</dbReference>
<protein>
    <recommendedName>
        <fullName evidence="3">histidine kinase</fullName>
        <ecNumber evidence="3">2.7.13.3</ecNumber>
    </recommendedName>
</protein>
<evidence type="ECO:0000256" key="3">
    <source>
        <dbReference type="ARBA" id="ARBA00012438"/>
    </source>
</evidence>
<dbReference type="InterPro" id="IPR003661">
    <property type="entry name" value="HisK_dim/P_dom"/>
</dbReference>
<evidence type="ECO:0000256" key="11">
    <source>
        <dbReference type="SAM" id="Phobius"/>
    </source>
</evidence>
<dbReference type="PANTHER" id="PTHR45528">
    <property type="entry name" value="SENSOR HISTIDINE KINASE CPXA"/>
    <property type="match status" value="1"/>
</dbReference>
<name>A0A1C7I814_9FIRM</name>
<dbReference type="PROSITE" id="PS50109">
    <property type="entry name" value="HIS_KIN"/>
    <property type="match status" value="1"/>
</dbReference>
<comment type="catalytic activity">
    <reaction evidence="1">
        <text>ATP + protein L-histidine = ADP + protein N-phospho-L-histidine.</text>
        <dbReference type="EC" id="2.7.13.3"/>
    </reaction>
</comment>
<dbReference type="SUPFAM" id="SSF55874">
    <property type="entry name" value="ATPase domain of HSP90 chaperone/DNA topoisomerase II/histidine kinase"/>
    <property type="match status" value="1"/>
</dbReference>
<dbReference type="Proteomes" id="UP000092574">
    <property type="component" value="Chromosome"/>
</dbReference>
<dbReference type="PANTHER" id="PTHR45528:SF8">
    <property type="entry name" value="HISTIDINE KINASE"/>
    <property type="match status" value="1"/>
</dbReference>
<dbReference type="Pfam" id="PF02518">
    <property type="entry name" value="HATPase_c"/>
    <property type="match status" value="1"/>
</dbReference>
<evidence type="ECO:0000256" key="4">
    <source>
        <dbReference type="ARBA" id="ARBA00022553"/>
    </source>
</evidence>
<dbReference type="AlphaFoldDB" id="A0A1C7I814"/>
<evidence type="ECO:0000256" key="10">
    <source>
        <dbReference type="ARBA" id="ARBA00023136"/>
    </source>
</evidence>
<evidence type="ECO:0000256" key="2">
    <source>
        <dbReference type="ARBA" id="ARBA00004141"/>
    </source>
</evidence>
<dbReference type="GO" id="GO:0005886">
    <property type="term" value="C:plasma membrane"/>
    <property type="evidence" value="ECO:0007669"/>
    <property type="project" value="TreeGrafter"/>
</dbReference>
<dbReference type="GO" id="GO:0000155">
    <property type="term" value="F:phosphorelay sensor kinase activity"/>
    <property type="evidence" value="ECO:0007669"/>
    <property type="project" value="InterPro"/>
</dbReference>
<dbReference type="InterPro" id="IPR050398">
    <property type="entry name" value="HssS/ArlS-like"/>
</dbReference>
<dbReference type="CDD" id="cd00082">
    <property type="entry name" value="HisKA"/>
    <property type="match status" value="1"/>
</dbReference>
<dbReference type="EMBL" id="CP015405">
    <property type="protein sequence ID" value="ANU75751.1"/>
    <property type="molecule type" value="Genomic_DNA"/>
</dbReference>
<proteinExistence type="predicted"/>
<evidence type="ECO:0000256" key="8">
    <source>
        <dbReference type="ARBA" id="ARBA00022989"/>
    </source>
</evidence>
<dbReference type="Pfam" id="PF00512">
    <property type="entry name" value="HisKA"/>
    <property type="match status" value="1"/>
</dbReference>
<dbReference type="Gene3D" id="1.10.287.130">
    <property type="match status" value="1"/>
</dbReference>
<keyword evidence="6 11" id="KW-0812">Transmembrane</keyword>
<keyword evidence="8 11" id="KW-1133">Transmembrane helix</keyword>
<keyword evidence="5" id="KW-0808">Transferase</keyword>
<dbReference type="STRING" id="1796616.A4V09_08185"/>
<evidence type="ECO:0000256" key="5">
    <source>
        <dbReference type="ARBA" id="ARBA00022679"/>
    </source>
</evidence>
<keyword evidence="7 13" id="KW-0418">Kinase</keyword>
<evidence type="ECO:0000256" key="7">
    <source>
        <dbReference type="ARBA" id="ARBA00022777"/>
    </source>
</evidence>
<keyword evidence="4" id="KW-0597">Phosphoprotein</keyword>
<evidence type="ECO:0000313" key="13">
    <source>
        <dbReference type="EMBL" id="ANU75751.1"/>
    </source>
</evidence>
<dbReference type="InterPro" id="IPR005467">
    <property type="entry name" value="His_kinase_dom"/>
</dbReference>
<gene>
    <name evidence="13" type="ORF">A4V09_08185</name>
</gene>
<evidence type="ECO:0000256" key="1">
    <source>
        <dbReference type="ARBA" id="ARBA00000085"/>
    </source>
</evidence>
<evidence type="ECO:0000256" key="9">
    <source>
        <dbReference type="ARBA" id="ARBA00023012"/>
    </source>
</evidence>
<dbReference type="KEGG" id="byl:A4V09_08185"/>
<dbReference type="SMART" id="SM00388">
    <property type="entry name" value="HisKA"/>
    <property type="match status" value="1"/>
</dbReference>
<dbReference type="InterPro" id="IPR036097">
    <property type="entry name" value="HisK_dim/P_sf"/>
</dbReference>
<sequence>MGMKKTTSLKASFWKFLCMLLIGLIGAVAIPFSLILAGTSTGLITYADYSERSAKNLAPVIAATPDLTDVQLPMGCKYLVLDKNYQVTETTLGGDDLDRAMEYAISGKINTNLNKQYLLVTRENEYVVLQYYIGSQFTNEWLYEHFPSPEILLYILITINCITVCVILTAKFAKNMRAQLSPLFEATRQVAGQNLDFEVGHSKIKEFEDVLCSFANMKDNLKISLEKQWHAEQLQREQIAALAHDLKTPLTVIQGNIDLISETELNEEQKLYARYITESSEQMFTYIKLLIDLSRVLGGYQLKIEEVNVDEYIQHIKMQVKSLCDFGKIHLQMKILSMPKSLKIDILLMDRAILNVVDNALEHSSKGGTLYIEVRIEEKYLVISIIDEGIGFSREALRYAQDKFFMDDHSRSSRMHFGMGLYITESIMKQHGGCLVLENSLQTHGAKVSMKLPCD</sequence>
<dbReference type="Gene3D" id="3.30.565.10">
    <property type="entry name" value="Histidine kinase-like ATPase, C-terminal domain"/>
    <property type="match status" value="1"/>
</dbReference>
<keyword evidence="9" id="KW-0902">Two-component regulatory system</keyword>
<dbReference type="RefSeq" id="WP_065541935.1">
    <property type="nucleotide sequence ID" value="NZ_CP015405.2"/>
</dbReference>
<feature type="transmembrane region" description="Helical" evidence="11">
    <location>
        <begin position="151"/>
        <end position="170"/>
    </location>
</feature>
<accession>A0A1C7I814</accession>
<keyword evidence="14" id="KW-1185">Reference proteome</keyword>
<feature type="domain" description="Histidine kinase" evidence="12">
    <location>
        <begin position="241"/>
        <end position="455"/>
    </location>
</feature>
<dbReference type="SMART" id="SM00387">
    <property type="entry name" value="HATPase_c"/>
    <property type="match status" value="1"/>
</dbReference>
<dbReference type="InterPro" id="IPR036890">
    <property type="entry name" value="HATPase_C_sf"/>
</dbReference>
<dbReference type="InterPro" id="IPR003594">
    <property type="entry name" value="HATPase_dom"/>
</dbReference>
<evidence type="ECO:0000256" key="6">
    <source>
        <dbReference type="ARBA" id="ARBA00022692"/>
    </source>
</evidence>
<feature type="transmembrane region" description="Helical" evidence="11">
    <location>
        <begin position="12"/>
        <end position="36"/>
    </location>
</feature>
<keyword evidence="10 11" id="KW-0472">Membrane</keyword>
<dbReference type="PRINTS" id="PR01780">
    <property type="entry name" value="LANTIREGPROT"/>
</dbReference>
<evidence type="ECO:0000259" key="12">
    <source>
        <dbReference type="PROSITE" id="PS50109"/>
    </source>
</evidence>
<dbReference type="OrthoDB" id="84942at2"/>
<evidence type="ECO:0000313" key="14">
    <source>
        <dbReference type="Proteomes" id="UP000092574"/>
    </source>
</evidence>
<comment type="subcellular location">
    <subcellularLocation>
        <location evidence="2">Membrane</location>
        <topology evidence="2">Multi-pass membrane protein</topology>
    </subcellularLocation>
</comment>
<reference evidence="13" key="1">
    <citation type="submission" date="2017-04" db="EMBL/GenBank/DDBJ databases">
        <title>Complete Genome Sequences of Twelve Strains of a Stable Defined Moderately Diverse Mouse Microbiota 2 (sDMDMm2).</title>
        <authorList>
            <person name="Uchimura Y."/>
            <person name="Wyss M."/>
            <person name="Brugiroux S."/>
            <person name="Limenitakis J.P."/>
            <person name="Stecher B."/>
            <person name="McCoy K.D."/>
            <person name="Macpherson A.J."/>
        </authorList>
    </citation>
    <scope>NUCLEOTIDE SEQUENCE</scope>
    <source>
        <strain evidence="13">YL58</strain>
    </source>
</reference>
<dbReference type="EC" id="2.7.13.3" evidence="3"/>